<accession>A0A6C0F123</accession>
<dbReference type="PANTHER" id="PTHR30336:SF20">
    <property type="entry name" value="DUF218 DOMAIN-CONTAINING PROTEIN"/>
    <property type="match status" value="1"/>
</dbReference>
<proteinExistence type="predicted"/>
<dbReference type="GO" id="GO:0005886">
    <property type="term" value="C:plasma membrane"/>
    <property type="evidence" value="ECO:0007669"/>
    <property type="project" value="TreeGrafter"/>
</dbReference>
<dbReference type="EMBL" id="MN739012">
    <property type="protein sequence ID" value="QHT35088.1"/>
    <property type="molecule type" value="Genomic_DNA"/>
</dbReference>
<dbReference type="InterPro" id="IPR014729">
    <property type="entry name" value="Rossmann-like_a/b/a_fold"/>
</dbReference>
<sequence length="167" mass="18684">MKMLILLLGCHINRLLTGRVQSAVEFANNTSANTTIDWFLSGGIKQGGAVSEAELMVRMIDSKSSGNNNNNTNWNFILDTVATNTAENFIIANQTLNMSSYSDIFIVTSDFHHARANAMASKVFAGQRISWILSPLEEPDSRYWEKIHIKNVDSDVKKSIDKMRITQ</sequence>
<evidence type="ECO:0000259" key="1">
    <source>
        <dbReference type="Pfam" id="PF02698"/>
    </source>
</evidence>
<dbReference type="InterPro" id="IPR003848">
    <property type="entry name" value="DUF218"/>
</dbReference>
<dbReference type="Gene3D" id="3.40.50.620">
    <property type="entry name" value="HUPs"/>
    <property type="match status" value="1"/>
</dbReference>
<dbReference type="PANTHER" id="PTHR30336">
    <property type="entry name" value="INNER MEMBRANE PROTEIN, PROBABLE PERMEASE"/>
    <property type="match status" value="1"/>
</dbReference>
<organism evidence="2">
    <name type="scientific">viral metagenome</name>
    <dbReference type="NCBI Taxonomy" id="1070528"/>
    <lineage>
        <taxon>unclassified sequences</taxon>
        <taxon>metagenomes</taxon>
        <taxon>organismal metagenomes</taxon>
    </lineage>
</organism>
<name>A0A6C0F123_9ZZZZ</name>
<protein>
    <recommendedName>
        <fullName evidence="1">DUF218 domain-containing protein</fullName>
    </recommendedName>
</protein>
<feature type="domain" description="DUF218" evidence="1">
    <location>
        <begin position="5"/>
        <end position="123"/>
    </location>
</feature>
<evidence type="ECO:0000313" key="2">
    <source>
        <dbReference type="EMBL" id="QHT35088.1"/>
    </source>
</evidence>
<dbReference type="Pfam" id="PF02698">
    <property type="entry name" value="DUF218"/>
    <property type="match status" value="1"/>
</dbReference>
<dbReference type="CDD" id="cd06259">
    <property type="entry name" value="YdcF-like"/>
    <property type="match status" value="1"/>
</dbReference>
<dbReference type="InterPro" id="IPR051599">
    <property type="entry name" value="Cell_Envelope_Assoc"/>
</dbReference>
<reference evidence="2" key="1">
    <citation type="journal article" date="2020" name="Nature">
        <title>Giant virus diversity and host interactions through global metagenomics.</title>
        <authorList>
            <person name="Schulz F."/>
            <person name="Roux S."/>
            <person name="Paez-Espino D."/>
            <person name="Jungbluth S."/>
            <person name="Walsh D.A."/>
            <person name="Denef V.J."/>
            <person name="McMahon K.D."/>
            <person name="Konstantinidis K.T."/>
            <person name="Eloe-Fadrosh E.A."/>
            <person name="Kyrpides N.C."/>
            <person name="Woyke T."/>
        </authorList>
    </citation>
    <scope>NUCLEOTIDE SEQUENCE</scope>
    <source>
        <strain evidence="2">GVMAG-M-3300009180-1</strain>
    </source>
</reference>
<dbReference type="AlphaFoldDB" id="A0A6C0F123"/>